<gene>
    <name evidence="2" type="ORF">HPBE_LOCUS1888</name>
</gene>
<proteinExistence type="predicted"/>
<feature type="compositionally biased region" description="Basic and acidic residues" evidence="1">
    <location>
        <begin position="143"/>
        <end position="155"/>
    </location>
</feature>
<dbReference type="AlphaFoldDB" id="A0A3P7UJ20"/>
<organism evidence="2">
    <name type="scientific">Heligmosomoides polygyrus</name>
    <name type="common">Parasitic roundworm</name>
    <dbReference type="NCBI Taxonomy" id="6339"/>
    <lineage>
        <taxon>Eukaryota</taxon>
        <taxon>Metazoa</taxon>
        <taxon>Ecdysozoa</taxon>
        <taxon>Nematoda</taxon>
        <taxon>Chromadorea</taxon>
        <taxon>Rhabditida</taxon>
        <taxon>Rhabditina</taxon>
        <taxon>Rhabditomorpha</taxon>
        <taxon>Strongyloidea</taxon>
        <taxon>Heligmosomidae</taxon>
        <taxon>Heligmosomoides</taxon>
    </lineage>
</organism>
<protein>
    <submittedName>
        <fullName evidence="2">Uncharacterized protein</fullName>
    </submittedName>
</protein>
<reference evidence="2" key="1">
    <citation type="submission" date="2018-11" db="EMBL/GenBank/DDBJ databases">
        <authorList>
            <consortium name="Pathogen Informatics"/>
        </authorList>
    </citation>
    <scope>NUCLEOTIDE SEQUENCE [LARGE SCALE GENOMIC DNA]</scope>
</reference>
<evidence type="ECO:0000256" key="1">
    <source>
        <dbReference type="SAM" id="MobiDB-lite"/>
    </source>
</evidence>
<evidence type="ECO:0000313" key="2">
    <source>
        <dbReference type="EMBL" id="VDO21927.1"/>
    </source>
</evidence>
<dbReference type="EMBL" id="UZAH01002386">
    <property type="protein sequence ID" value="VDO21927.1"/>
    <property type="molecule type" value="Genomic_DNA"/>
</dbReference>
<feature type="region of interest" description="Disordered" evidence="1">
    <location>
        <begin position="183"/>
        <end position="211"/>
    </location>
</feature>
<feature type="region of interest" description="Disordered" evidence="1">
    <location>
        <begin position="143"/>
        <end position="164"/>
    </location>
</feature>
<sequence length="272" mass="30609">MSTISPYLVRVPRIAPELLENPETDAKSSHVEVKKEVYDFERTAIVPPLQSIPSANQVELKGRRLTDEFPGSEYNLKCCQCGAACIGVNGPGKEEITRTFSCPKQRWRFEPEPFYRQLFPRDSSQKFPVTRLRRGCERVYSKPEDEWKSSKDTTDPIHVGPPSYQHSVVVLDEDDKVMNSELRSRDAGEPRNVGLSPPHSAAPDSNFASEHVPLNREVRESASGRANLYGDNAPLGVASKPASFVEQRTPPLRDSWLPPPSLRQLSREYCMS</sequence>
<name>A0A3P7UJ20_HELPZ</name>
<accession>A0A3P7UJ20</accession>